<evidence type="ECO:0000313" key="1">
    <source>
        <dbReference type="EMBL" id="KFB45807.1"/>
    </source>
</evidence>
<dbReference type="EMBL" id="KE525307">
    <property type="protein sequence ID" value="KFB45807.1"/>
    <property type="molecule type" value="Genomic_DNA"/>
</dbReference>
<evidence type="ECO:0000313" key="3">
    <source>
        <dbReference type="Proteomes" id="UP000030765"/>
    </source>
</evidence>
<reference evidence="1 3" key="1">
    <citation type="journal article" date="2014" name="BMC Genomics">
        <title>Genome sequence of Anopheles sinensis provides insight into genetics basis of mosquito competence for malaria parasites.</title>
        <authorList>
            <person name="Zhou D."/>
            <person name="Zhang D."/>
            <person name="Ding G."/>
            <person name="Shi L."/>
            <person name="Hou Q."/>
            <person name="Ye Y."/>
            <person name="Xu Y."/>
            <person name="Zhou H."/>
            <person name="Xiong C."/>
            <person name="Li S."/>
            <person name="Yu J."/>
            <person name="Hong S."/>
            <person name="Yu X."/>
            <person name="Zou P."/>
            <person name="Chen C."/>
            <person name="Chang X."/>
            <person name="Wang W."/>
            <person name="Lv Y."/>
            <person name="Sun Y."/>
            <person name="Ma L."/>
            <person name="Shen B."/>
            <person name="Zhu C."/>
        </authorList>
    </citation>
    <scope>NUCLEOTIDE SEQUENCE [LARGE SCALE GENOMIC DNA]</scope>
</reference>
<sequence>MGKEGAVFKWGSNIFNITSALVQVHCSPCASIHPSSDARAHGATRLFLPTDADAGAASNTSHGCRQQAAYIKRRSTQSLQELRTVCRPRSVKLIRVKINTPSPTRRSLLLSVAHGTLAKYRRCDVRKDLLRNRSRLRSYNLHFAHTERRKGEGVEDEVAVREEVAFTPEHLEPTAVSHYK</sequence>
<dbReference type="Proteomes" id="UP000030765">
    <property type="component" value="Unassembled WGS sequence"/>
</dbReference>
<accession>A0A084W6G3</accession>
<proteinExistence type="predicted"/>
<dbReference type="AlphaFoldDB" id="A0A084W6G3"/>
<keyword evidence="3" id="KW-1185">Reference proteome</keyword>
<name>A0A084W6G3_ANOSI</name>
<protein>
    <submittedName>
        <fullName evidence="1 2">Uncharacterized protein</fullName>
    </submittedName>
</protein>
<gene>
    <name evidence="1" type="ORF">ZHAS_00013787</name>
</gene>
<dbReference type="EMBL" id="ATLV01020793">
    <property type="status" value="NOT_ANNOTATED_CDS"/>
    <property type="molecule type" value="Genomic_DNA"/>
</dbReference>
<dbReference type="VEuPathDB" id="VectorBase:ASIC013787"/>
<dbReference type="EnsemblMetazoa" id="ASIC013787-RA">
    <property type="protein sequence ID" value="ASIC013787-PA"/>
    <property type="gene ID" value="ASIC013787"/>
</dbReference>
<organism evidence="1">
    <name type="scientific">Anopheles sinensis</name>
    <name type="common">Mosquito</name>
    <dbReference type="NCBI Taxonomy" id="74873"/>
    <lineage>
        <taxon>Eukaryota</taxon>
        <taxon>Metazoa</taxon>
        <taxon>Ecdysozoa</taxon>
        <taxon>Arthropoda</taxon>
        <taxon>Hexapoda</taxon>
        <taxon>Insecta</taxon>
        <taxon>Pterygota</taxon>
        <taxon>Neoptera</taxon>
        <taxon>Endopterygota</taxon>
        <taxon>Diptera</taxon>
        <taxon>Nematocera</taxon>
        <taxon>Culicoidea</taxon>
        <taxon>Culicidae</taxon>
        <taxon>Anophelinae</taxon>
        <taxon>Anopheles</taxon>
    </lineage>
</organism>
<reference evidence="2" key="2">
    <citation type="submission" date="2020-05" db="UniProtKB">
        <authorList>
            <consortium name="EnsemblMetazoa"/>
        </authorList>
    </citation>
    <scope>IDENTIFICATION</scope>
</reference>
<evidence type="ECO:0000313" key="2">
    <source>
        <dbReference type="EnsemblMetazoa" id="ASIC013787-PA"/>
    </source>
</evidence>